<dbReference type="Gene3D" id="3.30.450.20">
    <property type="entry name" value="PAS domain"/>
    <property type="match status" value="1"/>
</dbReference>
<feature type="domain" description="Hemerythrin-like" evidence="1">
    <location>
        <begin position="178"/>
        <end position="309"/>
    </location>
</feature>
<keyword evidence="4" id="KW-0808">Transferase</keyword>
<dbReference type="EMBL" id="BLVO01000005">
    <property type="protein sequence ID" value="GFM32426.1"/>
    <property type="molecule type" value="Genomic_DNA"/>
</dbReference>
<dbReference type="Pfam" id="PF01814">
    <property type="entry name" value="Hemerythrin"/>
    <property type="match status" value="1"/>
</dbReference>
<dbReference type="InterPro" id="IPR015077">
    <property type="entry name" value="DUF1858"/>
</dbReference>
<keyword evidence="4" id="KW-0418">Kinase</keyword>
<evidence type="ECO:0000313" key="4">
    <source>
        <dbReference type="EMBL" id="GFM32426.1"/>
    </source>
</evidence>
<protein>
    <submittedName>
        <fullName evidence="4">Histidine kinase</fullName>
    </submittedName>
</protein>
<evidence type="ECO:0000259" key="1">
    <source>
        <dbReference type="Pfam" id="PF01814"/>
    </source>
</evidence>
<sequence>MEIRQETNILDITKAYPFLVDALAEYNGAFEKLRNPVLRNTLGRVATLGQAAAMGQVKPLDLLMFVAQEIMRRTGEGVTVIPPEVKNPEKRGLTDDERRARLKEMIRALHDGESIESLKSRFAETVGDITPAEIASLEQALVAEGLPETEIKRLCDLHVELFKGALDCHERPSMPEGHPVHTYMAENAQAVELADEILSQIDRMGASVTKNVWAFSDQYIRQAFEELENIRIHYTRKEYQLFPLLEENGIEAPTKVMWEVHDDIRAKIKKTAEKWDRENPGPTAVNLRELCLAVKDMVYKEEHVLFPMALESLTEGQWSRARHGEDEIGYAWVTPGIEWMPGEVSGGAPRGVLAGSESFIPLDTGRLSPKVLNLMLKTLPIDMTFVDADDKVAYYSDSSHRVFPRSAGIIGRDVRNCHPSKSVHMVEEILAKFKNGDRDSAEFWLQLNGMFIHIRYFAVRDEAGVYLGCLEVSQELSALRALEGERRLLEWS</sequence>
<keyword evidence="5" id="KW-1185">Reference proteome</keyword>
<dbReference type="RefSeq" id="WP_174404126.1">
    <property type="nucleotide sequence ID" value="NZ_BLVO01000005.1"/>
</dbReference>
<dbReference type="Gene3D" id="1.10.3910.10">
    <property type="entry name" value="SP0561-like"/>
    <property type="match status" value="1"/>
</dbReference>
<dbReference type="SUPFAM" id="SSF55785">
    <property type="entry name" value="PYP-like sensor domain (PAS domain)"/>
    <property type="match status" value="1"/>
</dbReference>
<comment type="caution">
    <text evidence="4">The sequence shown here is derived from an EMBL/GenBank/DDBJ whole genome shotgun (WGS) entry which is preliminary data.</text>
</comment>
<dbReference type="InterPro" id="IPR012312">
    <property type="entry name" value="Hemerythrin-like"/>
</dbReference>
<dbReference type="AlphaFoldDB" id="A0A7J0BFJ4"/>
<accession>A0A7J0BFJ4</accession>
<evidence type="ECO:0000259" key="3">
    <source>
        <dbReference type="Pfam" id="PF08984"/>
    </source>
</evidence>
<reference evidence="4 5" key="1">
    <citation type="submission" date="2020-05" db="EMBL/GenBank/DDBJ databases">
        <title>Draft genome sequence of Desulfovibrio sp. strain HN2T.</title>
        <authorList>
            <person name="Ueno A."/>
            <person name="Tamazawa S."/>
            <person name="Tamamura S."/>
            <person name="Murakami T."/>
            <person name="Kiyama T."/>
            <person name="Inomata H."/>
            <person name="Amano Y."/>
            <person name="Miyakawa K."/>
            <person name="Tamaki H."/>
            <person name="Naganuma T."/>
            <person name="Kaneko K."/>
        </authorList>
    </citation>
    <scope>NUCLEOTIDE SEQUENCE [LARGE SCALE GENOMIC DNA]</scope>
    <source>
        <strain evidence="4 5">HN2</strain>
    </source>
</reference>
<feature type="domain" description="DUF1858" evidence="3">
    <location>
        <begin position="3"/>
        <end position="62"/>
    </location>
</feature>
<name>A0A7J0BFJ4_9BACT</name>
<dbReference type="Pfam" id="PF04282">
    <property type="entry name" value="DUF438"/>
    <property type="match status" value="1"/>
</dbReference>
<dbReference type="PANTHER" id="PTHR39966">
    <property type="entry name" value="BLL2471 PROTEIN-RELATED"/>
    <property type="match status" value="1"/>
</dbReference>
<dbReference type="InterPro" id="IPR035965">
    <property type="entry name" value="PAS-like_dom_sf"/>
</dbReference>
<feature type="domain" description="DUF438" evidence="2">
    <location>
        <begin position="102"/>
        <end position="167"/>
    </location>
</feature>
<organism evidence="4 5">
    <name type="scientific">Desulfovibrio subterraneus</name>
    <dbReference type="NCBI Taxonomy" id="2718620"/>
    <lineage>
        <taxon>Bacteria</taxon>
        <taxon>Pseudomonadati</taxon>
        <taxon>Thermodesulfobacteriota</taxon>
        <taxon>Desulfovibrionia</taxon>
        <taxon>Desulfovibrionales</taxon>
        <taxon>Desulfovibrionaceae</taxon>
        <taxon>Desulfovibrio</taxon>
    </lineage>
</organism>
<dbReference type="Pfam" id="PF08984">
    <property type="entry name" value="DUF1858"/>
    <property type="match status" value="1"/>
</dbReference>
<dbReference type="GO" id="GO:0016301">
    <property type="term" value="F:kinase activity"/>
    <property type="evidence" value="ECO:0007669"/>
    <property type="project" value="UniProtKB-KW"/>
</dbReference>
<dbReference type="Gene3D" id="1.20.120.520">
    <property type="entry name" value="nmb1532 protein domain like"/>
    <property type="match status" value="1"/>
</dbReference>
<dbReference type="SUPFAM" id="SSF140683">
    <property type="entry name" value="SP0561-like"/>
    <property type="match status" value="1"/>
</dbReference>
<evidence type="ECO:0000313" key="5">
    <source>
        <dbReference type="Proteomes" id="UP000503840"/>
    </source>
</evidence>
<dbReference type="PANTHER" id="PTHR39966:SF3">
    <property type="entry name" value="DUF438 DOMAIN-CONTAINING PROTEIN"/>
    <property type="match status" value="1"/>
</dbReference>
<dbReference type="Proteomes" id="UP000503840">
    <property type="component" value="Unassembled WGS sequence"/>
</dbReference>
<evidence type="ECO:0000259" key="2">
    <source>
        <dbReference type="Pfam" id="PF04282"/>
    </source>
</evidence>
<dbReference type="InterPro" id="IPR038062">
    <property type="entry name" value="ScdA-like_N_sf"/>
</dbReference>
<dbReference type="InterPro" id="IPR007380">
    <property type="entry name" value="DUF438"/>
</dbReference>
<dbReference type="Pfam" id="PF13596">
    <property type="entry name" value="PAS_10"/>
    <property type="match status" value="1"/>
</dbReference>
<dbReference type="GO" id="GO:0005886">
    <property type="term" value="C:plasma membrane"/>
    <property type="evidence" value="ECO:0007669"/>
    <property type="project" value="TreeGrafter"/>
</dbReference>
<proteinExistence type="predicted"/>
<gene>
    <name evidence="4" type="ORF">DSM101010T_07910</name>
</gene>